<dbReference type="FunFam" id="1.20.1250.20:FF:000188">
    <property type="entry name" value="MFS general substrate transporter"/>
    <property type="match status" value="1"/>
</dbReference>
<dbReference type="GO" id="GO:0016020">
    <property type="term" value="C:membrane"/>
    <property type="evidence" value="ECO:0007669"/>
    <property type="project" value="UniProtKB-SubCell"/>
</dbReference>
<dbReference type="Proteomes" id="UP001165120">
    <property type="component" value="Unassembled WGS sequence"/>
</dbReference>
<reference evidence="7" key="1">
    <citation type="submission" date="2023-04" db="EMBL/GenBank/DDBJ databases">
        <title>Candida boidinii NBRC 10035.</title>
        <authorList>
            <person name="Ichikawa N."/>
            <person name="Sato H."/>
            <person name="Tonouchi N."/>
        </authorList>
    </citation>
    <scope>NUCLEOTIDE SEQUENCE</scope>
    <source>
        <strain evidence="7">NBRC 10035</strain>
    </source>
</reference>
<comment type="caution">
    <text evidence="7">The sequence shown here is derived from an EMBL/GenBank/DDBJ whole genome shotgun (WGS) entry which is preliminary data.</text>
</comment>
<feature type="transmembrane region" description="Helical" evidence="6">
    <location>
        <begin position="405"/>
        <end position="426"/>
    </location>
</feature>
<dbReference type="SUPFAM" id="SSF103473">
    <property type="entry name" value="MFS general substrate transporter"/>
    <property type="match status" value="1"/>
</dbReference>
<evidence type="ECO:0000313" key="7">
    <source>
        <dbReference type="EMBL" id="GME76923.1"/>
    </source>
</evidence>
<evidence type="ECO:0000256" key="5">
    <source>
        <dbReference type="ARBA" id="ARBA00023136"/>
    </source>
</evidence>
<feature type="transmembrane region" description="Helical" evidence="6">
    <location>
        <begin position="148"/>
        <end position="168"/>
    </location>
</feature>
<dbReference type="AlphaFoldDB" id="A0A9W6T6Q3"/>
<proteinExistence type="predicted"/>
<dbReference type="PANTHER" id="PTHR43791:SF9">
    <property type="entry name" value="MAJOR FACILITATOR-TYPE TRANSPORTER HXNP"/>
    <property type="match status" value="1"/>
</dbReference>
<keyword evidence="4 6" id="KW-1133">Transmembrane helix</keyword>
<dbReference type="EMBL" id="BSXN01002549">
    <property type="protein sequence ID" value="GME76923.1"/>
    <property type="molecule type" value="Genomic_DNA"/>
</dbReference>
<feature type="transmembrane region" description="Helical" evidence="6">
    <location>
        <begin position="89"/>
        <end position="107"/>
    </location>
</feature>
<keyword evidence="3 6" id="KW-0812">Transmembrane</keyword>
<keyword evidence="8" id="KW-1185">Reference proteome</keyword>
<organism evidence="7 8">
    <name type="scientific">Candida boidinii</name>
    <name type="common">Yeast</name>
    <dbReference type="NCBI Taxonomy" id="5477"/>
    <lineage>
        <taxon>Eukaryota</taxon>
        <taxon>Fungi</taxon>
        <taxon>Dikarya</taxon>
        <taxon>Ascomycota</taxon>
        <taxon>Saccharomycotina</taxon>
        <taxon>Pichiomycetes</taxon>
        <taxon>Pichiales</taxon>
        <taxon>Pichiaceae</taxon>
        <taxon>Ogataea</taxon>
        <taxon>Ogataea/Candida clade</taxon>
    </lineage>
</organism>
<dbReference type="InterPro" id="IPR036259">
    <property type="entry name" value="MFS_trans_sf"/>
</dbReference>
<feature type="transmembrane region" description="Helical" evidence="6">
    <location>
        <begin position="48"/>
        <end position="65"/>
    </location>
</feature>
<keyword evidence="5 6" id="KW-0472">Membrane</keyword>
<evidence type="ECO:0000256" key="6">
    <source>
        <dbReference type="SAM" id="Phobius"/>
    </source>
</evidence>
<feature type="transmembrane region" description="Helical" evidence="6">
    <location>
        <begin position="438"/>
        <end position="458"/>
    </location>
</feature>
<keyword evidence="2" id="KW-0813">Transport</keyword>
<evidence type="ECO:0000256" key="1">
    <source>
        <dbReference type="ARBA" id="ARBA00004141"/>
    </source>
</evidence>
<sequence length="496" mass="56456">MISNEFDEKRVDDVNVTEVGENSSVSINNTTEEIFIDKDLERRYTRILDFRLLPFLSFMYFFNSMDRSNLSNAFSDGFTKDMKFTGNQYSLILLFFYIPNAFFDLPWNIATKKYGGKYILPTLMLCWGALTMIQAGCVNFAGMMVCRLLVACFEAGFYAGVIFYLTLFYTRNEIALRVSLFFGSALISAAFTGLLAYGVFQIEGSLHGWQYLFIIEGGATVLMSIVGFWWLPKTPSTCRWLSPELKEVARLRLLRNSSNKVDTQFNWKEIKEAVHQWQWWVYAVISFTYTLPWTTSSLFLTQIIGRFGYSVVKTNLWTVAPNCVGACVLLVTSFSSDYFKERTYHICFALTLSIVALIILASVDSFKHIGVSYFACFLLCSGAYIPSALVHSWHNNNHLSENVRAFNTGVFVGLGNLSPIIVTATFRTEYAPNYNPTIIATCVSAGICWVLTMAFGTWQKRENIRRNKEQGVELYAGNVNTSELTGFSDPKWRFFT</sequence>
<evidence type="ECO:0000256" key="4">
    <source>
        <dbReference type="ARBA" id="ARBA00022989"/>
    </source>
</evidence>
<evidence type="ECO:0000313" key="8">
    <source>
        <dbReference type="Proteomes" id="UP001165120"/>
    </source>
</evidence>
<name>A0A9W6T6Q3_CANBO</name>
<gene>
    <name evidence="7" type="ORF">Cboi02_000535900</name>
</gene>
<feature type="transmembrane region" description="Helical" evidence="6">
    <location>
        <begin position="208"/>
        <end position="231"/>
    </location>
</feature>
<dbReference type="Gene3D" id="1.20.1250.20">
    <property type="entry name" value="MFS general substrate transporter like domains"/>
    <property type="match status" value="2"/>
</dbReference>
<feature type="transmembrane region" description="Helical" evidence="6">
    <location>
        <begin position="316"/>
        <end position="334"/>
    </location>
</feature>
<dbReference type="GO" id="GO:0022857">
    <property type="term" value="F:transmembrane transporter activity"/>
    <property type="evidence" value="ECO:0007669"/>
    <property type="project" value="InterPro"/>
</dbReference>
<feature type="transmembrane region" description="Helical" evidence="6">
    <location>
        <begin position="119"/>
        <end position="142"/>
    </location>
</feature>
<dbReference type="Pfam" id="PF07690">
    <property type="entry name" value="MFS_1"/>
    <property type="match status" value="1"/>
</dbReference>
<dbReference type="FunFam" id="1.20.1250.20:FF:000013">
    <property type="entry name" value="MFS general substrate transporter"/>
    <property type="match status" value="1"/>
</dbReference>
<feature type="transmembrane region" description="Helical" evidence="6">
    <location>
        <begin position="180"/>
        <end position="202"/>
    </location>
</feature>
<accession>A0A9W6T6Q3</accession>
<comment type="subcellular location">
    <subcellularLocation>
        <location evidence="1">Membrane</location>
        <topology evidence="1">Multi-pass membrane protein</topology>
    </subcellularLocation>
</comment>
<feature type="transmembrane region" description="Helical" evidence="6">
    <location>
        <begin position="369"/>
        <end position="393"/>
    </location>
</feature>
<dbReference type="PANTHER" id="PTHR43791">
    <property type="entry name" value="PERMEASE-RELATED"/>
    <property type="match status" value="1"/>
</dbReference>
<protein>
    <submittedName>
        <fullName evidence="7">Unnamed protein product</fullName>
    </submittedName>
</protein>
<feature type="transmembrane region" description="Helical" evidence="6">
    <location>
        <begin position="279"/>
        <end position="304"/>
    </location>
</feature>
<dbReference type="InterPro" id="IPR011701">
    <property type="entry name" value="MFS"/>
</dbReference>
<feature type="transmembrane region" description="Helical" evidence="6">
    <location>
        <begin position="346"/>
        <end position="363"/>
    </location>
</feature>
<evidence type="ECO:0000256" key="2">
    <source>
        <dbReference type="ARBA" id="ARBA00022448"/>
    </source>
</evidence>
<evidence type="ECO:0000256" key="3">
    <source>
        <dbReference type="ARBA" id="ARBA00022692"/>
    </source>
</evidence>